<feature type="compositionally biased region" description="Acidic residues" evidence="9">
    <location>
        <begin position="337"/>
        <end position="353"/>
    </location>
</feature>
<dbReference type="SUPFAM" id="SSF56112">
    <property type="entry name" value="Protein kinase-like (PK-like)"/>
    <property type="match status" value="1"/>
</dbReference>
<feature type="coiled-coil region" evidence="8">
    <location>
        <begin position="1132"/>
        <end position="1178"/>
    </location>
</feature>
<evidence type="ECO:0000256" key="7">
    <source>
        <dbReference type="PROSITE-ProRule" id="PRU10141"/>
    </source>
</evidence>
<dbReference type="InterPro" id="IPR017441">
    <property type="entry name" value="Protein_kinase_ATP_BS"/>
</dbReference>
<evidence type="ECO:0000256" key="6">
    <source>
        <dbReference type="ARBA" id="ARBA00022840"/>
    </source>
</evidence>
<keyword evidence="1" id="KW-0723">Serine/threonine-protein kinase</keyword>
<dbReference type="Proteomes" id="UP001432027">
    <property type="component" value="Unassembled WGS sequence"/>
</dbReference>
<evidence type="ECO:0000256" key="9">
    <source>
        <dbReference type="SAM" id="MobiDB-lite"/>
    </source>
</evidence>
<dbReference type="PROSITE" id="PS00108">
    <property type="entry name" value="PROTEIN_KINASE_ST"/>
    <property type="match status" value="1"/>
</dbReference>
<accession>A0AAV5UHN8</accession>
<feature type="domain" description="Protein kinase" evidence="10">
    <location>
        <begin position="50"/>
        <end position="309"/>
    </location>
</feature>
<feature type="coiled-coil region" evidence="8">
    <location>
        <begin position="1039"/>
        <end position="1066"/>
    </location>
</feature>
<feature type="compositionally biased region" description="Polar residues" evidence="9">
    <location>
        <begin position="847"/>
        <end position="856"/>
    </location>
</feature>
<feature type="region of interest" description="Disordered" evidence="9">
    <location>
        <begin position="489"/>
        <end position="609"/>
    </location>
</feature>
<dbReference type="InterPro" id="IPR022165">
    <property type="entry name" value="PKK"/>
</dbReference>
<feature type="region of interest" description="Disordered" evidence="9">
    <location>
        <begin position="845"/>
        <end position="869"/>
    </location>
</feature>
<keyword evidence="2" id="KW-0597">Phosphoprotein</keyword>
<dbReference type="PANTHER" id="PTHR46538:SF3">
    <property type="entry name" value="PROTEIN KINASE DOMAIN-CONTAINING PROTEIN"/>
    <property type="match status" value="1"/>
</dbReference>
<evidence type="ECO:0000256" key="2">
    <source>
        <dbReference type="ARBA" id="ARBA00022553"/>
    </source>
</evidence>
<feature type="compositionally biased region" description="Low complexity" evidence="9">
    <location>
        <begin position="587"/>
        <end position="600"/>
    </location>
</feature>
<feature type="binding site" evidence="7">
    <location>
        <position position="80"/>
    </location>
    <ligand>
        <name>ATP</name>
        <dbReference type="ChEBI" id="CHEBI:30616"/>
    </ligand>
</feature>
<feature type="compositionally biased region" description="Basic and acidic residues" evidence="9">
    <location>
        <begin position="537"/>
        <end position="566"/>
    </location>
</feature>
<keyword evidence="5" id="KW-0418">Kinase</keyword>
<feature type="compositionally biased region" description="Polar residues" evidence="9">
    <location>
        <begin position="507"/>
        <end position="522"/>
    </location>
</feature>
<dbReference type="GO" id="GO:0004674">
    <property type="term" value="F:protein serine/threonine kinase activity"/>
    <property type="evidence" value="ECO:0007669"/>
    <property type="project" value="UniProtKB-KW"/>
</dbReference>
<feature type="region of interest" description="Disordered" evidence="9">
    <location>
        <begin position="666"/>
        <end position="686"/>
    </location>
</feature>
<evidence type="ECO:0000259" key="10">
    <source>
        <dbReference type="PROSITE" id="PS50011"/>
    </source>
</evidence>
<feature type="non-terminal residue" evidence="11">
    <location>
        <position position="1"/>
    </location>
</feature>
<evidence type="ECO:0000256" key="8">
    <source>
        <dbReference type="SAM" id="Coils"/>
    </source>
</evidence>
<dbReference type="PANTHER" id="PTHR46538">
    <property type="entry name" value="PROTEIN KINASE DOMAIN-CONTAINING PROTEIN"/>
    <property type="match status" value="1"/>
</dbReference>
<evidence type="ECO:0000313" key="11">
    <source>
        <dbReference type="EMBL" id="GMT06526.1"/>
    </source>
</evidence>
<dbReference type="InterPro" id="IPR011009">
    <property type="entry name" value="Kinase-like_dom_sf"/>
</dbReference>
<feature type="region of interest" description="Disordered" evidence="9">
    <location>
        <begin position="337"/>
        <end position="382"/>
    </location>
</feature>
<keyword evidence="12" id="KW-1185">Reference proteome</keyword>
<dbReference type="InterPro" id="IPR000719">
    <property type="entry name" value="Prot_kinase_dom"/>
</dbReference>
<dbReference type="PROSITE" id="PS50011">
    <property type="entry name" value="PROTEIN_KINASE_DOM"/>
    <property type="match status" value="1"/>
</dbReference>
<proteinExistence type="predicted"/>
<name>A0AAV5UHN8_9BILA</name>
<dbReference type="FunFam" id="1.10.510.10:FF:001298">
    <property type="entry name" value="STE20-like kinase"/>
    <property type="match status" value="1"/>
</dbReference>
<dbReference type="PROSITE" id="PS00107">
    <property type="entry name" value="PROTEIN_KINASE_ATP"/>
    <property type="match status" value="1"/>
</dbReference>
<feature type="compositionally biased region" description="Basic and acidic residues" evidence="9">
    <location>
        <begin position="857"/>
        <end position="869"/>
    </location>
</feature>
<dbReference type="GO" id="GO:0005524">
    <property type="term" value="F:ATP binding"/>
    <property type="evidence" value="ECO:0007669"/>
    <property type="project" value="UniProtKB-UniRule"/>
</dbReference>
<sequence length="1220" mass="138789">ETGLDRSSRAIDDGMFGRLKNLFKAPNGDDAKRVQLPPIVQAGQSHLDEWDIVGELGDGAFGKVEKAVSRVDPRRVAAAKCITIEEGEELEDFLVEINILVACSHPNIVGLYACYYHDHKLSMLLEFCGGGAVDGIMIELEKPLTEPQIAYIARFTCEALAYLHDQNVIHRDLKAGNILLTCDAVVKLADFGVSAKLRDQAEKRDTFIGTPYWMAPEVMACETFKDQPYDTKSDVWSFGITLIEMAQMEPPHSEVSPMRVLIKVQKSDPPKLASPDSWSVFFRDFLTQCLIKSPASRRSAAQLRSHPFIRSGTDRKSVETLLAEVNADVREEEIVIDDSESVADSEDMQDESQENIPPLEEVGTEKRQKRVAPPPPVSPVLPVHTNHEVGIVAPSSVAAADITILETASPKKIDTSIHVTDVRSPKSPQSSDVVDALRELDTALGAEATFITISPEAKEEPAEPGYYSPSLPRRPEVIEATNKIKNVLDSVRARSEDRSPLPPPQSRTPSRPDTALSSTDSDSGYVPQAKPSVTHNCDADFSLHNERREESAGTEHTHSIPIHDAESLSGVSALRERFESPQRMQPSSGRGSRSGSVTRGDSTETEDAEAMARARIRNAIQHQINLEANRASSTQSAQATRPLTSRAAAMSTVTMVQSADRVSLASSDYAPSRQSSTPPVTIKSIEVNRSPSTKEYAYFDNIERTNTEYFADSQLDATRPPPDPPVDYEEKRRERKKKMVEPPVSASSTLSKESKDSSTPSEPMQKIPEPPVKIRPQAIPKDEKPVFKRNPYRQTVTKKTRTYVVDGVEVTSTTMHVLGRQQNLQLRRQEMQELKRVQREESRQIQELESQASHQNELQEKKQVQEKSNMHRQYEMDMDSLMRKQKREIEDAERLQEEELRTTSKRLKYEQEKDLQAFQNRLKQEMKIMKQEVEMLPRAQRKDALKHRKERAEEMNLQKEQDFHVQLRMNAEASIARMRAKHKEKIAQLERQFLEQKHMLLRAKEGSEWELEDKVMSERYVLHRRLLKDKFFLLRTQMLARQQKELQQAQKLHAREEEELIRALATDRKRLPKMLRGEAKTRSAMYKESLRISMADPSGGDINDLVRRFDEAEKARVNQALRDHEMKSEKKIATLKEKNAMEMKELEETQNENRKLLLEKERLTLQEHENKYISMKDEWKNDLPRKKMELETLFDSELSEQEHFYGMQSSTPSTPSLGRI</sequence>
<evidence type="ECO:0000256" key="5">
    <source>
        <dbReference type="ARBA" id="ARBA00022777"/>
    </source>
</evidence>
<dbReference type="Pfam" id="PF00069">
    <property type="entry name" value="Pkinase"/>
    <property type="match status" value="1"/>
</dbReference>
<evidence type="ECO:0000256" key="1">
    <source>
        <dbReference type="ARBA" id="ARBA00022527"/>
    </source>
</evidence>
<reference evidence="11" key="1">
    <citation type="submission" date="2023-10" db="EMBL/GenBank/DDBJ databases">
        <title>Genome assembly of Pristionchus species.</title>
        <authorList>
            <person name="Yoshida K."/>
            <person name="Sommer R.J."/>
        </authorList>
    </citation>
    <scope>NUCLEOTIDE SEQUENCE</scope>
    <source>
        <strain evidence="11">RS0144</strain>
    </source>
</reference>
<dbReference type="InterPro" id="IPR008271">
    <property type="entry name" value="Ser/Thr_kinase_AS"/>
</dbReference>
<feature type="region of interest" description="Disordered" evidence="9">
    <location>
        <begin position="454"/>
        <end position="474"/>
    </location>
</feature>
<keyword evidence="4 7" id="KW-0547">Nucleotide-binding</keyword>
<evidence type="ECO:0000256" key="3">
    <source>
        <dbReference type="ARBA" id="ARBA00022679"/>
    </source>
</evidence>
<organism evidence="11 12">
    <name type="scientific">Pristionchus entomophagus</name>
    <dbReference type="NCBI Taxonomy" id="358040"/>
    <lineage>
        <taxon>Eukaryota</taxon>
        <taxon>Metazoa</taxon>
        <taxon>Ecdysozoa</taxon>
        <taxon>Nematoda</taxon>
        <taxon>Chromadorea</taxon>
        <taxon>Rhabditida</taxon>
        <taxon>Rhabditina</taxon>
        <taxon>Diplogasteromorpha</taxon>
        <taxon>Diplogasteroidea</taxon>
        <taxon>Neodiplogasteridae</taxon>
        <taxon>Pristionchus</taxon>
    </lineage>
</organism>
<evidence type="ECO:0000256" key="4">
    <source>
        <dbReference type="ARBA" id="ARBA00022741"/>
    </source>
</evidence>
<keyword evidence="8" id="KW-0175">Coiled coil</keyword>
<dbReference type="SMART" id="SM00220">
    <property type="entry name" value="S_TKc"/>
    <property type="match status" value="1"/>
</dbReference>
<comment type="caution">
    <text evidence="11">The sequence shown here is derived from an EMBL/GenBank/DDBJ whole genome shotgun (WGS) entry which is preliminary data.</text>
</comment>
<gene>
    <name evidence="11" type="ORF">PENTCL1PPCAC_28700</name>
</gene>
<dbReference type="AlphaFoldDB" id="A0AAV5UHN8"/>
<feature type="coiled-coil region" evidence="8">
    <location>
        <begin position="942"/>
        <end position="999"/>
    </location>
</feature>
<dbReference type="InterPro" id="IPR051585">
    <property type="entry name" value="STE20_Ser/Thr_Kinases"/>
</dbReference>
<keyword evidence="6 7" id="KW-0067">ATP-binding</keyword>
<protein>
    <recommendedName>
        <fullName evidence="10">Protein kinase domain-containing protein</fullName>
    </recommendedName>
</protein>
<evidence type="ECO:0000313" key="12">
    <source>
        <dbReference type="Proteomes" id="UP001432027"/>
    </source>
</evidence>
<dbReference type="Pfam" id="PF12474">
    <property type="entry name" value="PKK"/>
    <property type="match status" value="2"/>
</dbReference>
<keyword evidence="3" id="KW-0808">Transferase</keyword>
<dbReference type="Gene3D" id="1.10.510.10">
    <property type="entry name" value="Transferase(Phosphotransferase) domain 1"/>
    <property type="match status" value="1"/>
</dbReference>
<dbReference type="EMBL" id="BTSX01000006">
    <property type="protein sequence ID" value="GMT06526.1"/>
    <property type="molecule type" value="Genomic_DNA"/>
</dbReference>
<feature type="region of interest" description="Disordered" evidence="9">
    <location>
        <begin position="709"/>
        <end position="790"/>
    </location>
</feature>